<feature type="domain" description="C-methyltransferase" evidence="2">
    <location>
        <begin position="275"/>
        <end position="430"/>
    </location>
</feature>
<dbReference type="EMBL" id="UIDG01000067">
    <property type="protein sequence ID" value="SUS04938.1"/>
    <property type="molecule type" value="Genomic_DNA"/>
</dbReference>
<evidence type="ECO:0000259" key="2">
    <source>
        <dbReference type="Pfam" id="PF08484"/>
    </source>
</evidence>
<dbReference type="InterPro" id="IPR029063">
    <property type="entry name" value="SAM-dependent_MTases_sf"/>
</dbReference>
<dbReference type="PANTHER" id="PTHR43861">
    <property type="entry name" value="TRANS-ACONITATE 2-METHYLTRANSFERASE-RELATED"/>
    <property type="match status" value="1"/>
</dbReference>
<accession>A0A380T9Q9</accession>
<dbReference type="InterPro" id="IPR013630">
    <property type="entry name" value="Methyltransf_Zn-bd_dom_put"/>
</dbReference>
<dbReference type="Pfam" id="PF08484">
    <property type="entry name" value="Methyltransf_14"/>
    <property type="match status" value="1"/>
</dbReference>
<protein>
    <submittedName>
        <fullName evidence="3">Methyltransferase</fullName>
    </submittedName>
</protein>
<dbReference type="AlphaFoldDB" id="A0A380T9Q9"/>
<dbReference type="Gene3D" id="3.40.50.150">
    <property type="entry name" value="Vaccinia Virus protein VP39"/>
    <property type="match status" value="1"/>
</dbReference>
<dbReference type="GO" id="GO:0032259">
    <property type="term" value="P:methylation"/>
    <property type="evidence" value="ECO:0007669"/>
    <property type="project" value="UniProtKB-KW"/>
</dbReference>
<dbReference type="Pfam" id="PF08421">
    <property type="entry name" value="Methyltransf_13"/>
    <property type="match status" value="1"/>
</dbReference>
<organism evidence="3">
    <name type="scientific">metagenome</name>
    <dbReference type="NCBI Taxonomy" id="256318"/>
    <lineage>
        <taxon>unclassified sequences</taxon>
        <taxon>metagenomes</taxon>
    </lineage>
</organism>
<reference evidence="3" key="1">
    <citation type="submission" date="2018-07" db="EMBL/GenBank/DDBJ databases">
        <authorList>
            <person name="Quirk P.G."/>
            <person name="Krulwich T.A."/>
        </authorList>
    </citation>
    <scope>NUCLEOTIDE SEQUENCE</scope>
</reference>
<evidence type="ECO:0000313" key="3">
    <source>
        <dbReference type="EMBL" id="SUS04938.1"/>
    </source>
</evidence>
<dbReference type="InterPro" id="IPR038576">
    <property type="entry name" value="Methyltransf_Zn-bd_dom_put_sf"/>
</dbReference>
<keyword evidence="3" id="KW-0808">Transferase</keyword>
<dbReference type="Pfam" id="PF13489">
    <property type="entry name" value="Methyltransf_23"/>
    <property type="match status" value="1"/>
</dbReference>
<sequence length="435" mass="47991">MNAAAAALAGVSEFTLVKPTTMTEQPLFETITGCRSCGSTRITPILALGETPLADLLLSEADLKNHEPIVPLDVAFCPDCCLVQITETVRPEVLFHSDYPYFSSVISSLMDHSRKNALELIETRKLDKNSLVVELASNDGYMLQNFMERGIPVLGIDPANAPAQAAIKKGVPTLVEFFRPELAQKLAAEGKRADVLIANNVLAHVANLNGFVSGIAAILKPDGTTSIECPYLVDLLDKCEFDTIYHQHLCFFSVLALDKLFRRHGLYINNIRHVPIHGGSLRIYAGRKENVQDSVRAMMADERSRGLDKLEAYTEFGAMVEKVRHDLTTLIADLKAQGKRIAAYGAAAKGTTMLSFCGLDHHVIEYVVDKNAFKQGRYMPGSRLPIYPPERLLQDAPDYVLLLPWNFTDEILGQQAEYRARGGKFIIPIPSAHVV</sequence>
<keyword evidence="3" id="KW-0489">Methyltransferase</keyword>
<name>A0A380T9Q9_9ZZZZ</name>
<proteinExistence type="predicted"/>
<dbReference type="SUPFAM" id="SSF53335">
    <property type="entry name" value="S-adenosyl-L-methionine-dependent methyltransferases"/>
    <property type="match status" value="1"/>
</dbReference>
<dbReference type="Gene3D" id="6.20.50.110">
    <property type="entry name" value="Methyltransferase, zinc-binding domain"/>
    <property type="match status" value="1"/>
</dbReference>
<feature type="domain" description="Methyltransferase putative zinc binding" evidence="1">
    <location>
        <begin position="34"/>
        <end position="95"/>
    </location>
</feature>
<evidence type="ECO:0000259" key="1">
    <source>
        <dbReference type="Pfam" id="PF08421"/>
    </source>
</evidence>
<dbReference type="Gene3D" id="6.10.250.3100">
    <property type="match status" value="1"/>
</dbReference>
<gene>
    <name evidence="3" type="ORF">DF3PB_1590004</name>
</gene>
<dbReference type="InterPro" id="IPR013691">
    <property type="entry name" value="MeTrfase_14"/>
</dbReference>
<dbReference type="Gene3D" id="3.40.50.720">
    <property type="entry name" value="NAD(P)-binding Rossmann-like Domain"/>
    <property type="match status" value="1"/>
</dbReference>
<dbReference type="GO" id="GO:0008168">
    <property type="term" value="F:methyltransferase activity"/>
    <property type="evidence" value="ECO:0007669"/>
    <property type="project" value="UniProtKB-KW"/>
</dbReference>
<dbReference type="PANTHER" id="PTHR43861:SF5">
    <property type="entry name" value="BLL5978 PROTEIN"/>
    <property type="match status" value="1"/>
</dbReference>